<proteinExistence type="predicted"/>
<feature type="domain" description="Transcription regulator TrmB N-terminal" evidence="1">
    <location>
        <begin position="10"/>
        <end position="70"/>
    </location>
</feature>
<name>A0A1G2K3Z1_9BACT</name>
<evidence type="ECO:0000313" key="3">
    <source>
        <dbReference type="Proteomes" id="UP000177152"/>
    </source>
</evidence>
<dbReference type="InterPro" id="IPR002831">
    <property type="entry name" value="Tscrpt_reg_TrmB_N"/>
</dbReference>
<dbReference type="InterPro" id="IPR051797">
    <property type="entry name" value="TrmB-like"/>
</dbReference>
<dbReference type="SUPFAM" id="SSF46785">
    <property type="entry name" value="Winged helix' DNA-binding domain"/>
    <property type="match status" value="1"/>
</dbReference>
<reference evidence="2 3" key="1">
    <citation type="journal article" date="2016" name="Nat. Commun.">
        <title>Thousands of microbial genomes shed light on interconnected biogeochemical processes in an aquifer system.</title>
        <authorList>
            <person name="Anantharaman K."/>
            <person name="Brown C.T."/>
            <person name="Hug L.A."/>
            <person name="Sharon I."/>
            <person name="Castelle C.J."/>
            <person name="Probst A.J."/>
            <person name="Thomas B.C."/>
            <person name="Singh A."/>
            <person name="Wilkins M.J."/>
            <person name="Karaoz U."/>
            <person name="Brodie E.L."/>
            <person name="Williams K.H."/>
            <person name="Hubbard S.S."/>
            <person name="Banfield J.F."/>
        </authorList>
    </citation>
    <scope>NUCLEOTIDE SEQUENCE [LARGE SCALE GENOMIC DNA]</scope>
</reference>
<sequence>MPQTSPQKSVLGMSLKEEAFFRALLCHGPSSIEEIAKRSCVERTTAYALVERLQARGFVKKTQEGKKKRFLAEDAGSLQTLVHDALNELTEGISQKREFSGKEEKSKIFFYKGDAGFKATWETLFNSGAKEYCIMTNGEDMLSFVRKEYITGKIIREKLGKSIRSRQIIQVSSYAKEIAKKDIFENRSTKFFPYPKKFPFTKIIFGDSVAFISPNLENTLFVVKNKLLKEAEQSAFDSLWELLPFRK</sequence>
<dbReference type="EMBL" id="MHQC01000042">
    <property type="protein sequence ID" value="OGZ94134.1"/>
    <property type="molecule type" value="Genomic_DNA"/>
</dbReference>
<dbReference type="Proteomes" id="UP000177152">
    <property type="component" value="Unassembled WGS sequence"/>
</dbReference>
<dbReference type="Gene3D" id="1.10.10.10">
    <property type="entry name" value="Winged helix-like DNA-binding domain superfamily/Winged helix DNA-binding domain"/>
    <property type="match status" value="1"/>
</dbReference>
<dbReference type="InterPro" id="IPR036388">
    <property type="entry name" value="WH-like_DNA-bd_sf"/>
</dbReference>
<dbReference type="PANTHER" id="PTHR34293">
    <property type="entry name" value="HTH-TYPE TRANSCRIPTIONAL REGULATOR TRMBL2"/>
    <property type="match status" value="1"/>
</dbReference>
<evidence type="ECO:0000313" key="2">
    <source>
        <dbReference type="EMBL" id="OGZ94134.1"/>
    </source>
</evidence>
<evidence type="ECO:0000259" key="1">
    <source>
        <dbReference type="Pfam" id="PF01978"/>
    </source>
</evidence>
<protein>
    <recommendedName>
        <fullName evidence="1">Transcription regulator TrmB N-terminal domain-containing protein</fullName>
    </recommendedName>
</protein>
<gene>
    <name evidence="2" type="ORF">A2633_02240</name>
</gene>
<dbReference type="InterPro" id="IPR036390">
    <property type="entry name" value="WH_DNA-bd_sf"/>
</dbReference>
<dbReference type="AlphaFoldDB" id="A0A1G2K3Z1"/>
<organism evidence="2 3">
    <name type="scientific">Candidatus Sungbacteria bacterium RIFCSPHIGHO2_01_FULL_47_32</name>
    <dbReference type="NCBI Taxonomy" id="1802264"/>
    <lineage>
        <taxon>Bacteria</taxon>
        <taxon>Candidatus Sungiibacteriota</taxon>
    </lineage>
</organism>
<dbReference type="Pfam" id="PF01978">
    <property type="entry name" value="TrmB"/>
    <property type="match status" value="1"/>
</dbReference>
<accession>A0A1G2K3Z1</accession>
<comment type="caution">
    <text evidence="2">The sequence shown here is derived from an EMBL/GenBank/DDBJ whole genome shotgun (WGS) entry which is preliminary data.</text>
</comment>
<dbReference type="PANTHER" id="PTHR34293:SF1">
    <property type="entry name" value="HTH-TYPE TRANSCRIPTIONAL REGULATOR TRMBL2"/>
    <property type="match status" value="1"/>
</dbReference>